<sequence length="182" mass="19952">MRRPFALVLSSLCLSLSSPVGAQDVSSAYTDLTNCPRDTSMDADAEEHGSDAPNICPGPGGEYTVTEFFSAYDVQRSISLKGDERFDLRLNPSKVECPVRRYGNKLEWRMKGGKPFAVIQRVTCLALDDDENGIRPGKRLAEYLVVKGLKGHESIDGTVNTKDKKANEKARAVADEGLKKGR</sequence>
<feature type="chain" id="PRO_5046134379" description="Lipoprotein" evidence="2">
    <location>
        <begin position="23"/>
        <end position="182"/>
    </location>
</feature>
<evidence type="ECO:0000256" key="2">
    <source>
        <dbReference type="SAM" id="SignalP"/>
    </source>
</evidence>
<dbReference type="Proteomes" id="UP001611383">
    <property type="component" value="Chromosome"/>
</dbReference>
<keyword evidence="4" id="KW-1185">Reference proteome</keyword>
<evidence type="ECO:0000256" key="1">
    <source>
        <dbReference type="SAM" id="MobiDB-lite"/>
    </source>
</evidence>
<accession>A0ABY9WTL2</accession>
<name>A0ABY9WTL2_9BACT</name>
<gene>
    <name evidence="3" type="ORF">F0U60_09750</name>
</gene>
<evidence type="ECO:0000313" key="4">
    <source>
        <dbReference type="Proteomes" id="UP001611383"/>
    </source>
</evidence>
<evidence type="ECO:0008006" key="5">
    <source>
        <dbReference type="Google" id="ProtNLM"/>
    </source>
</evidence>
<feature type="signal peptide" evidence="2">
    <location>
        <begin position="1"/>
        <end position="22"/>
    </location>
</feature>
<dbReference type="RefSeq" id="WP_395817008.1">
    <property type="nucleotide sequence ID" value="NZ_CP043494.1"/>
</dbReference>
<proteinExistence type="predicted"/>
<dbReference type="EMBL" id="CP043494">
    <property type="protein sequence ID" value="WNG44361.1"/>
    <property type="molecule type" value="Genomic_DNA"/>
</dbReference>
<keyword evidence="2" id="KW-0732">Signal</keyword>
<reference evidence="3 4" key="1">
    <citation type="submission" date="2019-08" db="EMBL/GenBank/DDBJ databases">
        <title>Archangium and Cystobacter genomes.</title>
        <authorList>
            <person name="Chen I.-C.K."/>
            <person name="Wielgoss S."/>
        </authorList>
    </citation>
    <scope>NUCLEOTIDE SEQUENCE [LARGE SCALE GENOMIC DNA]</scope>
    <source>
        <strain evidence="3 4">Cbm 6</strain>
    </source>
</reference>
<feature type="region of interest" description="Disordered" evidence="1">
    <location>
        <begin position="156"/>
        <end position="182"/>
    </location>
</feature>
<protein>
    <recommendedName>
        <fullName evidence="5">Lipoprotein</fullName>
    </recommendedName>
</protein>
<evidence type="ECO:0000313" key="3">
    <source>
        <dbReference type="EMBL" id="WNG44361.1"/>
    </source>
</evidence>
<organism evidence="3 4">
    <name type="scientific">Archangium minus</name>
    <dbReference type="NCBI Taxonomy" id="83450"/>
    <lineage>
        <taxon>Bacteria</taxon>
        <taxon>Pseudomonadati</taxon>
        <taxon>Myxococcota</taxon>
        <taxon>Myxococcia</taxon>
        <taxon>Myxococcales</taxon>
        <taxon>Cystobacterineae</taxon>
        <taxon>Archangiaceae</taxon>
        <taxon>Archangium</taxon>
    </lineage>
</organism>